<organism evidence="1">
    <name type="scientific">Anguilla anguilla</name>
    <name type="common">European freshwater eel</name>
    <name type="synonym">Muraena anguilla</name>
    <dbReference type="NCBI Taxonomy" id="7936"/>
    <lineage>
        <taxon>Eukaryota</taxon>
        <taxon>Metazoa</taxon>
        <taxon>Chordata</taxon>
        <taxon>Craniata</taxon>
        <taxon>Vertebrata</taxon>
        <taxon>Euteleostomi</taxon>
        <taxon>Actinopterygii</taxon>
        <taxon>Neopterygii</taxon>
        <taxon>Teleostei</taxon>
        <taxon>Anguilliformes</taxon>
        <taxon>Anguillidae</taxon>
        <taxon>Anguilla</taxon>
    </lineage>
</organism>
<dbReference type="EMBL" id="GBXM01088062">
    <property type="protein sequence ID" value="JAH20515.1"/>
    <property type="molecule type" value="Transcribed_RNA"/>
</dbReference>
<proteinExistence type="predicted"/>
<name>A0A0E9QW95_ANGAN</name>
<sequence length="29" mass="3534">MENNLRKDWSNCDFIMSHECTQICKLVKF</sequence>
<dbReference type="AlphaFoldDB" id="A0A0E9QW95"/>
<reference evidence="1" key="2">
    <citation type="journal article" date="2015" name="Fish Shellfish Immunol.">
        <title>Early steps in the European eel (Anguilla anguilla)-Vibrio vulnificus interaction in the gills: Role of the RtxA13 toxin.</title>
        <authorList>
            <person name="Callol A."/>
            <person name="Pajuelo D."/>
            <person name="Ebbesson L."/>
            <person name="Teles M."/>
            <person name="MacKenzie S."/>
            <person name="Amaro C."/>
        </authorList>
    </citation>
    <scope>NUCLEOTIDE SEQUENCE</scope>
</reference>
<accession>A0A0E9QW95</accession>
<reference evidence="1" key="1">
    <citation type="submission" date="2014-11" db="EMBL/GenBank/DDBJ databases">
        <authorList>
            <person name="Amaro Gonzalez C."/>
        </authorList>
    </citation>
    <scope>NUCLEOTIDE SEQUENCE</scope>
</reference>
<evidence type="ECO:0000313" key="1">
    <source>
        <dbReference type="EMBL" id="JAH20515.1"/>
    </source>
</evidence>
<protein>
    <submittedName>
        <fullName evidence="1">Uncharacterized protein</fullName>
    </submittedName>
</protein>